<feature type="domain" description="Methyl-accepting transducer" evidence="5">
    <location>
        <begin position="262"/>
        <end position="491"/>
    </location>
</feature>
<accession>A0ABQ5QA09</accession>
<evidence type="ECO:0000256" key="4">
    <source>
        <dbReference type="SAM" id="MobiDB-lite"/>
    </source>
</evidence>
<dbReference type="InterPro" id="IPR004089">
    <property type="entry name" value="MCPsignal_dom"/>
</dbReference>
<evidence type="ECO:0000313" key="9">
    <source>
        <dbReference type="Proteomes" id="UP001165089"/>
    </source>
</evidence>
<organism evidence="8 9">
    <name type="scientific">Geothrix rubra</name>
    <dbReference type="NCBI Taxonomy" id="2927977"/>
    <lineage>
        <taxon>Bacteria</taxon>
        <taxon>Pseudomonadati</taxon>
        <taxon>Acidobacteriota</taxon>
        <taxon>Holophagae</taxon>
        <taxon>Holophagales</taxon>
        <taxon>Holophagaceae</taxon>
        <taxon>Geothrix</taxon>
    </lineage>
</organism>
<keyword evidence="9" id="KW-1185">Reference proteome</keyword>
<dbReference type="PRINTS" id="PR00260">
    <property type="entry name" value="CHEMTRNSDUCR"/>
</dbReference>
<sequence length="513" mass="55493">MRLNEPVTQREVSFDPEEVLISKTDLRGVITYANEAFIQVSGYGPGELLGQPHNLLRHPDMPQEPFRDLWATIQAGRPWTGIIKNRCKNGDHYWVFADVTPIRESGRVVGYMSTRSRPDPKDRAEAEARYARLARGADVGPDLAERLGGVALATRFRVIFLVQVLGGLGCLLYAGLTREVDVLLAGLLWLATAAIVQVESRRMVRNLGSLTQAMESCDLRVQLPVRGALELRSMAHAFNVLNGRFRRVIRDLARISRTMVGQNAALSSATEELSMSLRSMAENSRSQGAAGEVMASGVTQLAASVSEIASSARLVEQQASESDQTAAEEERAGEDLSVAMQGIRASTSQMGKAVTVIGEIARQTNLLSLNAAIEAAKAGHQGAGFAVVAEEVRKLAERSAEAAREITGLIAVCNQTVDRGGELVGVAVGVGRKGHLLADRLLGMSHEIEHATEEQTSASLEVAQQVESIRRALESHVHASEEMSSASREIARITMEAQAISQRLADTVNQFQV</sequence>
<feature type="region of interest" description="Disordered" evidence="4">
    <location>
        <begin position="316"/>
        <end position="335"/>
    </location>
</feature>
<dbReference type="Pfam" id="PF00015">
    <property type="entry name" value="MCPsignal"/>
    <property type="match status" value="1"/>
</dbReference>
<dbReference type="PROSITE" id="PS50112">
    <property type="entry name" value="PAS"/>
    <property type="match status" value="1"/>
</dbReference>
<dbReference type="EMBL" id="BSDD01000006">
    <property type="protein sequence ID" value="GLH71248.1"/>
    <property type="molecule type" value="Genomic_DNA"/>
</dbReference>
<evidence type="ECO:0000259" key="7">
    <source>
        <dbReference type="PROSITE" id="PS50885"/>
    </source>
</evidence>
<proteinExistence type="inferred from homology"/>
<evidence type="ECO:0000256" key="1">
    <source>
        <dbReference type="ARBA" id="ARBA00022500"/>
    </source>
</evidence>
<evidence type="ECO:0000259" key="6">
    <source>
        <dbReference type="PROSITE" id="PS50112"/>
    </source>
</evidence>
<dbReference type="InterPro" id="IPR003660">
    <property type="entry name" value="HAMP_dom"/>
</dbReference>
<dbReference type="PANTHER" id="PTHR43531">
    <property type="entry name" value="PROTEIN ICFG"/>
    <property type="match status" value="1"/>
</dbReference>
<dbReference type="Gene3D" id="1.10.287.950">
    <property type="entry name" value="Methyl-accepting chemotaxis protein"/>
    <property type="match status" value="1"/>
</dbReference>
<evidence type="ECO:0000256" key="2">
    <source>
        <dbReference type="ARBA" id="ARBA00029447"/>
    </source>
</evidence>
<dbReference type="InterPro" id="IPR035965">
    <property type="entry name" value="PAS-like_dom_sf"/>
</dbReference>
<dbReference type="SMART" id="SM00091">
    <property type="entry name" value="PAS"/>
    <property type="match status" value="1"/>
</dbReference>
<reference evidence="8 9" key="1">
    <citation type="journal article" date="2023" name="Antonie Van Leeuwenhoek">
        <title>Mesoterricola silvestris gen. nov., sp. nov., Mesoterricola sediminis sp. nov., Geothrix oryzae sp. nov., Geothrix edaphica sp. nov., Geothrix rubra sp. nov., and Geothrix limicola sp. nov., six novel members of Acidobacteriota isolated from soils.</title>
        <authorList>
            <person name="Itoh H."/>
            <person name="Sugisawa Y."/>
            <person name="Mise K."/>
            <person name="Xu Z."/>
            <person name="Kuniyasu M."/>
            <person name="Ushijima N."/>
            <person name="Kawano K."/>
            <person name="Kobayashi E."/>
            <person name="Shiratori Y."/>
            <person name="Masuda Y."/>
            <person name="Senoo K."/>
        </authorList>
    </citation>
    <scope>NUCLEOTIDE SEQUENCE [LARGE SCALE GENOMIC DNA]</scope>
    <source>
        <strain evidence="8 9">Red803</strain>
    </source>
</reference>
<dbReference type="InterPro" id="IPR004090">
    <property type="entry name" value="Chemotax_Me-accpt_rcpt"/>
</dbReference>
<dbReference type="PANTHER" id="PTHR43531:SF11">
    <property type="entry name" value="METHYL-ACCEPTING CHEMOTAXIS PROTEIN 3"/>
    <property type="match status" value="1"/>
</dbReference>
<dbReference type="Pfam" id="PF08447">
    <property type="entry name" value="PAS_3"/>
    <property type="match status" value="1"/>
</dbReference>
<dbReference type="InterPro" id="IPR013655">
    <property type="entry name" value="PAS_fold_3"/>
</dbReference>
<keyword evidence="1" id="KW-0145">Chemotaxis</keyword>
<feature type="domain" description="PAS" evidence="6">
    <location>
        <begin position="25"/>
        <end position="60"/>
    </location>
</feature>
<dbReference type="RefSeq" id="WP_285727329.1">
    <property type="nucleotide sequence ID" value="NZ_BSDD01000006.1"/>
</dbReference>
<evidence type="ECO:0000259" key="5">
    <source>
        <dbReference type="PROSITE" id="PS50111"/>
    </source>
</evidence>
<dbReference type="Proteomes" id="UP001165089">
    <property type="component" value="Unassembled WGS sequence"/>
</dbReference>
<dbReference type="PROSITE" id="PS50885">
    <property type="entry name" value="HAMP"/>
    <property type="match status" value="1"/>
</dbReference>
<comment type="caution">
    <text evidence="8">The sequence shown here is derived from an EMBL/GenBank/DDBJ whole genome shotgun (WGS) entry which is preliminary data.</text>
</comment>
<dbReference type="InterPro" id="IPR051310">
    <property type="entry name" value="MCP_chemotaxis"/>
</dbReference>
<comment type="similarity">
    <text evidence="2">Belongs to the methyl-accepting chemotaxis (MCP) protein family.</text>
</comment>
<evidence type="ECO:0000313" key="8">
    <source>
        <dbReference type="EMBL" id="GLH71248.1"/>
    </source>
</evidence>
<evidence type="ECO:0000256" key="3">
    <source>
        <dbReference type="PROSITE-ProRule" id="PRU00284"/>
    </source>
</evidence>
<dbReference type="SUPFAM" id="SSF58104">
    <property type="entry name" value="Methyl-accepting chemotaxis protein (MCP) signaling domain"/>
    <property type="match status" value="1"/>
</dbReference>
<name>A0ABQ5QA09_9BACT</name>
<dbReference type="InterPro" id="IPR000014">
    <property type="entry name" value="PAS"/>
</dbReference>
<gene>
    <name evidence="8" type="ORF">GETHPA_27810</name>
</gene>
<feature type="domain" description="HAMP" evidence="7">
    <location>
        <begin position="201"/>
        <end position="250"/>
    </location>
</feature>
<keyword evidence="3" id="KW-0807">Transducer</keyword>
<dbReference type="SMART" id="SM00283">
    <property type="entry name" value="MA"/>
    <property type="match status" value="1"/>
</dbReference>
<protein>
    <submittedName>
        <fullName evidence="8">Methyl-accepting chemotaxis protein</fullName>
    </submittedName>
</protein>
<dbReference type="Gene3D" id="3.30.450.20">
    <property type="entry name" value="PAS domain"/>
    <property type="match status" value="1"/>
</dbReference>
<dbReference type="SUPFAM" id="SSF55785">
    <property type="entry name" value="PYP-like sensor domain (PAS domain)"/>
    <property type="match status" value="1"/>
</dbReference>
<dbReference type="PROSITE" id="PS50111">
    <property type="entry name" value="CHEMOTAXIS_TRANSDUC_2"/>
    <property type="match status" value="1"/>
</dbReference>
<dbReference type="NCBIfam" id="TIGR00229">
    <property type="entry name" value="sensory_box"/>
    <property type="match status" value="1"/>
</dbReference>
<dbReference type="CDD" id="cd00130">
    <property type="entry name" value="PAS"/>
    <property type="match status" value="1"/>
</dbReference>